<evidence type="ECO:0000313" key="2">
    <source>
        <dbReference type="Proteomes" id="UP000069001"/>
    </source>
</evidence>
<gene>
    <name evidence="1" type="ORF">WS90_29850</name>
</gene>
<dbReference type="EMBL" id="LOYH01000092">
    <property type="protein sequence ID" value="KVK75443.1"/>
    <property type="molecule type" value="Genomic_DNA"/>
</dbReference>
<dbReference type="Pfam" id="PF14281">
    <property type="entry name" value="PDDEXK_4"/>
    <property type="match status" value="1"/>
</dbReference>
<organism evidence="1 2">
    <name type="scientific">Burkholderia cepacia</name>
    <name type="common">Pseudomonas cepacia</name>
    <dbReference type="NCBI Taxonomy" id="292"/>
    <lineage>
        <taxon>Bacteria</taxon>
        <taxon>Pseudomonadati</taxon>
        <taxon>Pseudomonadota</taxon>
        <taxon>Betaproteobacteria</taxon>
        <taxon>Burkholderiales</taxon>
        <taxon>Burkholderiaceae</taxon>
        <taxon>Burkholderia</taxon>
        <taxon>Burkholderia cepacia complex</taxon>
    </lineage>
</organism>
<dbReference type="Proteomes" id="UP000069001">
    <property type="component" value="Unassembled WGS sequence"/>
</dbReference>
<evidence type="ECO:0008006" key="3">
    <source>
        <dbReference type="Google" id="ProtNLM"/>
    </source>
</evidence>
<evidence type="ECO:0000313" key="1">
    <source>
        <dbReference type="EMBL" id="KVK75443.1"/>
    </source>
</evidence>
<comment type="caution">
    <text evidence="1">The sequence shown here is derived from an EMBL/GenBank/DDBJ whole genome shotgun (WGS) entry which is preliminary data.</text>
</comment>
<dbReference type="AlphaFoldDB" id="A0A103Z8H2"/>
<reference evidence="1 2" key="1">
    <citation type="submission" date="2015-11" db="EMBL/GenBank/DDBJ databases">
        <title>Expanding the genomic diversity of Burkholderia species for the development of highly accurate diagnostics.</title>
        <authorList>
            <person name="Sahl J."/>
            <person name="Keim P."/>
            <person name="Wagner D."/>
        </authorList>
    </citation>
    <scope>NUCLEOTIDE SEQUENCE [LARGE SCALE GENOMIC DNA]</scope>
    <source>
        <strain evidence="1 2">MSMB1302</strain>
    </source>
</reference>
<accession>A0A103Z8H2</accession>
<protein>
    <recommendedName>
        <fullName evidence="3">PD-(D/E)XK nuclease superfamily protein</fullName>
    </recommendedName>
</protein>
<proteinExistence type="predicted"/>
<name>A0A103Z8H2_BURCE</name>
<sequence>MVTRRRPVQVAAYDVDLFQQFVSDPDLGLAIEALKRANDIFDIIEPQETQHSQMLQWLLNPREGHGQGDALFKDFLTAAWTNCYAEDGPNTDFFSHWAPARINMTGFHSILLLREYRITNGNHLDFFIVDPVNRFVIVVENKYKAQHGNEQLKRYRRSVQQLVASHPGFKNFHVALIALDRGRSRQLKLSEMKKYWVYLDYTWLEAGASRAESQMRRGNQTANLLISYCQRQSDYESQAEKDVDTILARLTRHYRSLLTPLAEARMTKLSKTQGVTPGDPSSDIWLFTQHYPELVARLTHLKNLAFLRSDLAEELPSVKFEYEEGDAWIQIFDKAWYPYTHADENDVRWWPFFIRVRYIPPELMMDDEKELSADENLYRVMVVYWESYLKPDTAERARVAIREKFPELSSGRQNAHVRRVEKDAVKESNLVSEVLRRYRMLCSALQGV</sequence>
<dbReference type="InterPro" id="IPR029470">
    <property type="entry name" value="PDDEXK_4"/>
</dbReference>